<name>F0H1P8_9FIRM</name>
<dbReference type="OrthoDB" id="1692093at2"/>
<evidence type="ECO:0008006" key="3">
    <source>
        <dbReference type="Google" id="ProtNLM"/>
    </source>
</evidence>
<gene>
    <name evidence="1" type="ORF">HMPREF9246_1252</name>
</gene>
<dbReference type="EMBL" id="AEXN01000032">
    <property type="protein sequence ID" value="EGC83681.1"/>
    <property type="molecule type" value="Genomic_DNA"/>
</dbReference>
<dbReference type="Proteomes" id="UP000005277">
    <property type="component" value="Unassembled WGS sequence"/>
</dbReference>
<reference evidence="1 2" key="1">
    <citation type="submission" date="2011-01" db="EMBL/GenBank/DDBJ databases">
        <authorList>
            <person name="Durkin A.S."/>
            <person name="Madupu R."/>
            <person name="Torralba M."/>
            <person name="Gillis M."/>
            <person name="Methe B."/>
            <person name="Sutton G."/>
            <person name="Nelson K.E."/>
        </authorList>
    </citation>
    <scope>NUCLEOTIDE SEQUENCE [LARGE SCALE GENOMIC DNA]</scope>
    <source>
        <strain evidence="1 2">ACS-025-V-Sch4</strain>
    </source>
</reference>
<sequence length="145" mass="17286">MQSFYVNLVKEKLKRYFYARDFISRAERKIDELNSLKEGKIVVFYGDKPPFGGFEDKDKLLNILAEIDLLETNIRENKKIIEELDYAFKSMSEIQRDITLEIYGRPYKYNKIQNLKDKYHYEKAHLYNLANEGLVHIALSLFGKY</sequence>
<keyword evidence="2" id="KW-1185">Reference proteome</keyword>
<comment type="caution">
    <text evidence="1">The sequence shown here is derived from an EMBL/GenBank/DDBJ whole genome shotgun (WGS) entry which is preliminary data.</text>
</comment>
<accession>F0H1P8</accession>
<evidence type="ECO:0000313" key="1">
    <source>
        <dbReference type="EMBL" id="EGC83681.1"/>
    </source>
</evidence>
<proteinExistence type="predicted"/>
<evidence type="ECO:0000313" key="2">
    <source>
        <dbReference type="Proteomes" id="UP000005277"/>
    </source>
</evidence>
<organism evidence="1 2">
    <name type="scientific">Anaerococcus hydrogenalis ACS-025-V-Sch4</name>
    <dbReference type="NCBI Taxonomy" id="879306"/>
    <lineage>
        <taxon>Bacteria</taxon>
        <taxon>Bacillati</taxon>
        <taxon>Bacillota</taxon>
        <taxon>Tissierellia</taxon>
        <taxon>Tissierellales</taxon>
        <taxon>Peptoniphilaceae</taxon>
        <taxon>Anaerococcus</taxon>
    </lineage>
</organism>
<dbReference type="RefSeq" id="WP_004818019.1">
    <property type="nucleotide sequence ID" value="NZ_AEXN01000032.1"/>
</dbReference>
<protein>
    <recommendedName>
        <fullName evidence="3">Phage transcriptional regulator, RinA family</fullName>
    </recommendedName>
</protein>
<dbReference type="AlphaFoldDB" id="F0H1P8"/>